<reference evidence="1 2" key="1">
    <citation type="submission" date="2018-03" db="EMBL/GenBank/DDBJ databases">
        <title>Genomic Encyclopedia of Archaeal and Bacterial Type Strains, Phase II (KMG-II): from individual species to whole genera.</title>
        <authorList>
            <person name="Goeker M."/>
        </authorList>
    </citation>
    <scope>NUCLEOTIDE SEQUENCE [LARGE SCALE GENOMIC DNA]</scope>
    <source>
        <strain evidence="1 2">DSM 45601</strain>
    </source>
</reference>
<evidence type="ECO:0000313" key="1">
    <source>
        <dbReference type="EMBL" id="PRY02261.1"/>
    </source>
</evidence>
<dbReference type="EMBL" id="PVZC01000001">
    <property type="protein sequence ID" value="PRY02261.1"/>
    <property type="molecule type" value="Genomic_DNA"/>
</dbReference>
<sequence length="180" mass="18661">MRAVCHVARAPAFRAPLAPHRTVDGFARRVVTRCAPGEAPYYERLRDVFLARRGPLPPVPAPRPSAAGGIAVGLVTGVLLAVLDDLVTRSAAGAGRPPWRRALARARRALRLADGTRPDTPLPELTPAQGATLAATAAAHALASGLPEECAAALADAVLAELGGAAADRRYGEVRPAPPR</sequence>
<dbReference type="AlphaFoldDB" id="A0A2T0QEH9"/>
<dbReference type="Proteomes" id="UP000237846">
    <property type="component" value="Unassembled WGS sequence"/>
</dbReference>
<keyword evidence="2" id="KW-1185">Reference proteome</keyword>
<comment type="caution">
    <text evidence="1">The sequence shown here is derived from an EMBL/GenBank/DDBJ whole genome shotgun (WGS) entry which is preliminary data.</text>
</comment>
<accession>A0A2T0QEH9</accession>
<proteinExistence type="predicted"/>
<name>A0A2T0QEH9_9ACTN</name>
<protein>
    <submittedName>
        <fullName evidence="1">Uncharacterized protein</fullName>
    </submittedName>
</protein>
<evidence type="ECO:0000313" key="2">
    <source>
        <dbReference type="Proteomes" id="UP000237846"/>
    </source>
</evidence>
<gene>
    <name evidence="1" type="ORF">CLV72_101862</name>
</gene>
<organism evidence="1 2">
    <name type="scientific">Allonocardiopsis opalescens</name>
    <dbReference type="NCBI Taxonomy" id="1144618"/>
    <lineage>
        <taxon>Bacteria</taxon>
        <taxon>Bacillati</taxon>
        <taxon>Actinomycetota</taxon>
        <taxon>Actinomycetes</taxon>
        <taxon>Streptosporangiales</taxon>
        <taxon>Allonocardiopsis</taxon>
    </lineage>
</organism>